<keyword evidence="2" id="KW-1185">Reference proteome</keyword>
<comment type="caution">
    <text evidence="1">The sequence shown here is derived from an EMBL/GenBank/DDBJ whole genome shotgun (WGS) entry which is preliminary data.</text>
</comment>
<protein>
    <recommendedName>
        <fullName evidence="3">F-box domain-containing protein</fullName>
    </recommendedName>
</protein>
<evidence type="ECO:0008006" key="3">
    <source>
        <dbReference type="Google" id="ProtNLM"/>
    </source>
</evidence>
<proteinExistence type="predicted"/>
<organism evidence="1 2">
    <name type="scientific">Paratrimastix pyriformis</name>
    <dbReference type="NCBI Taxonomy" id="342808"/>
    <lineage>
        <taxon>Eukaryota</taxon>
        <taxon>Metamonada</taxon>
        <taxon>Preaxostyla</taxon>
        <taxon>Paratrimastigidae</taxon>
        <taxon>Paratrimastix</taxon>
    </lineage>
</organism>
<sequence>MFITAVDPGWGILRTRVPCTMFTSASQKCAHQTFELQDLFACLPRELLRAVVEAAPSPERCYIQLLGLSHDIRASVRGILHEMCFLSDLARPSITAEALAALVGPCKTLRKLSFPIPEGWNDINFSEAARSGWVDVTFGGHTRLAVLEQLPPLPEPVVERILSHLPGLVKLTALRCHLSQTDPPDLNALGPLSGVLKEFSAQGAPSCCEEGLAAFVRGLSVVTSLKLPCRCPPAALEPIASHLTALELAGRLGAADLPGPWLCHLETLALGLKPDPAYWLRWPGF</sequence>
<accession>A0ABQ8UFY2</accession>
<evidence type="ECO:0000313" key="2">
    <source>
        <dbReference type="Proteomes" id="UP001141327"/>
    </source>
</evidence>
<dbReference type="EMBL" id="JAPMOS010000061">
    <property type="protein sequence ID" value="KAJ4456781.1"/>
    <property type="molecule type" value="Genomic_DNA"/>
</dbReference>
<evidence type="ECO:0000313" key="1">
    <source>
        <dbReference type="EMBL" id="KAJ4456781.1"/>
    </source>
</evidence>
<dbReference type="Proteomes" id="UP001141327">
    <property type="component" value="Unassembled WGS sequence"/>
</dbReference>
<reference evidence="1" key="1">
    <citation type="journal article" date="2022" name="bioRxiv">
        <title>Genomics of Preaxostyla Flagellates Illuminates Evolutionary Transitions and the Path Towards Mitochondrial Loss.</title>
        <authorList>
            <person name="Novak L.V.F."/>
            <person name="Treitli S.C."/>
            <person name="Pyrih J."/>
            <person name="Halakuc P."/>
            <person name="Pipaliya S.V."/>
            <person name="Vacek V."/>
            <person name="Brzon O."/>
            <person name="Soukal P."/>
            <person name="Eme L."/>
            <person name="Dacks J.B."/>
            <person name="Karnkowska A."/>
            <person name="Elias M."/>
            <person name="Hampl V."/>
        </authorList>
    </citation>
    <scope>NUCLEOTIDE SEQUENCE</scope>
    <source>
        <strain evidence="1">RCP-MX</strain>
    </source>
</reference>
<gene>
    <name evidence="1" type="ORF">PAPYR_7909</name>
</gene>
<name>A0ABQ8UFY2_9EUKA</name>